<dbReference type="EMBL" id="AFAY01000014">
    <property type="protein sequence ID" value="EGF11494.1"/>
    <property type="molecule type" value="Genomic_DNA"/>
</dbReference>
<evidence type="ECO:0000313" key="2">
    <source>
        <dbReference type="EMBL" id="EGF11494.1"/>
    </source>
</evidence>
<proteinExistence type="predicted"/>
<dbReference type="Proteomes" id="UP000004105">
    <property type="component" value="Unassembled WGS sequence"/>
</dbReference>
<dbReference type="RefSeq" id="WP_007341808.1">
    <property type="nucleotide sequence ID" value="NZ_GL878494.1"/>
</dbReference>
<protein>
    <recommendedName>
        <fullName evidence="1">DUF1266 domain-containing protein</fullName>
    </recommendedName>
</protein>
<dbReference type="InterPro" id="IPR009677">
    <property type="entry name" value="DUF1266"/>
</dbReference>
<feature type="domain" description="DUF1266" evidence="1">
    <location>
        <begin position="54"/>
        <end position="145"/>
    </location>
</feature>
<evidence type="ECO:0000313" key="3">
    <source>
        <dbReference type="Proteomes" id="UP000004105"/>
    </source>
</evidence>
<dbReference type="AlphaFoldDB" id="F2BAP3"/>
<name>F2BAP3_9NEIS</name>
<dbReference type="HOGENOM" id="CLU_1466318_0_0_4"/>
<reference evidence="2 3" key="1">
    <citation type="submission" date="2011-02" db="EMBL/GenBank/DDBJ databases">
        <authorList>
            <person name="Muzny D."/>
            <person name="Qin X."/>
            <person name="Deng J."/>
            <person name="Jiang H."/>
            <person name="Liu Y."/>
            <person name="Qu J."/>
            <person name="Song X.-Z."/>
            <person name="Zhang L."/>
            <person name="Thornton R."/>
            <person name="Coyle M."/>
            <person name="Francisco L."/>
            <person name="Jackson L."/>
            <person name="Javaid M."/>
            <person name="Korchina V."/>
            <person name="Kovar C."/>
            <person name="Mata R."/>
            <person name="Mathew T."/>
            <person name="Ngo R."/>
            <person name="Nguyen L."/>
            <person name="Nguyen N."/>
            <person name="Okwuonu G."/>
            <person name="Ongeri F."/>
            <person name="Pham C."/>
            <person name="Simmons D."/>
            <person name="Wilczek-Boney K."/>
            <person name="Hale W."/>
            <person name="Jakkamsetti A."/>
            <person name="Pham P."/>
            <person name="Ruth R."/>
            <person name="San Lucas F."/>
            <person name="Warren J."/>
            <person name="Zhang J."/>
            <person name="Zhao Z."/>
            <person name="Zhou C."/>
            <person name="Zhu D."/>
            <person name="Lee S."/>
            <person name="Bess C."/>
            <person name="Blankenburg K."/>
            <person name="Forbes L."/>
            <person name="Fu Q."/>
            <person name="Gubbala S."/>
            <person name="Hirani K."/>
            <person name="Jayaseelan J.C."/>
            <person name="Lara F."/>
            <person name="Munidasa M."/>
            <person name="Palculict T."/>
            <person name="Patil S."/>
            <person name="Pu L.-L."/>
            <person name="Saada N."/>
            <person name="Tang L."/>
            <person name="Weissenberger G."/>
            <person name="Zhu Y."/>
            <person name="Hemphill L."/>
            <person name="Shang Y."/>
            <person name="Youmans B."/>
            <person name="Ayvaz T."/>
            <person name="Ross M."/>
            <person name="Santibanez J."/>
            <person name="Aqrawi P."/>
            <person name="Gross S."/>
            <person name="Joshi V."/>
            <person name="Fowler G."/>
            <person name="Nazareth L."/>
            <person name="Reid J."/>
            <person name="Worley K."/>
            <person name="Petrosino J."/>
            <person name="Highlander S."/>
            <person name="Gibbs R."/>
        </authorList>
    </citation>
    <scope>NUCLEOTIDE SEQUENCE [LARGE SCALE GENOMIC DNA]</scope>
    <source>
        <strain evidence="2 3">ATCC BAA-1200</strain>
    </source>
</reference>
<dbReference type="Pfam" id="PF06889">
    <property type="entry name" value="DUF1266"/>
    <property type="match status" value="1"/>
</dbReference>
<gene>
    <name evidence="2" type="ORF">HMPREF9123_0797</name>
</gene>
<evidence type="ECO:0000259" key="1">
    <source>
        <dbReference type="Pfam" id="PF06889"/>
    </source>
</evidence>
<organism evidence="2 3">
    <name type="scientific">Neisseria bacilliformis ATCC BAA-1200</name>
    <dbReference type="NCBI Taxonomy" id="888742"/>
    <lineage>
        <taxon>Bacteria</taxon>
        <taxon>Pseudomonadati</taxon>
        <taxon>Pseudomonadota</taxon>
        <taxon>Betaproteobacteria</taxon>
        <taxon>Neisseriales</taxon>
        <taxon>Neisseriaceae</taxon>
        <taxon>Neisseria</taxon>
    </lineage>
</organism>
<comment type="caution">
    <text evidence="2">The sequence shown here is derived from an EMBL/GenBank/DDBJ whole genome shotgun (WGS) entry which is preliminary data.</text>
</comment>
<accession>F2BAP3</accession>
<sequence length="153" mass="17776">MHHNKNIQIYGGAPPKGEWLKNERASLEQWCGVTDAASLLDMVQWLMDEGHRAEYRNRGETGGIAGWDYSRALSLLSSGYLSKEDALNRSLDIARRVQKEFDSWDNFMASYFTGYEYWSDDEGGQRQRVYMALKGKPDSLYKLPWQLELKRAW</sequence>
<keyword evidence="3" id="KW-1185">Reference proteome</keyword>